<dbReference type="InterPro" id="IPR009060">
    <property type="entry name" value="UBA-like_sf"/>
</dbReference>
<dbReference type="GO" id="GO:0005737">
    <property type="term" value="C:cytoplasm"/>
    <property type="evidence" value="ECO:0007669"/>
    <property type="project" value="TreeGrafter"/>
</dbReference>
<dbReference type="GO" id="GO:0008270">
    <property type="term" value="F:zinc ion binding"/>
    <property type="evidence" value="ECO:0007669"/>
    <property type="project" value="UniProtKB-KW"/>
</dbReference>
<feature type="compositionally biased region" description="Polar residues" evidence="6">
    <location>
        <begin position="124"/>
        <end position="146"/>
    </location>
</feature>
<feature type="domain" description="Arf-GAP" evidence="8">
    <location>
        <begin position="13"/>
        <end position="134"/>
    </location>
</feature>
<feature type="domain" description="UBA" evidence="7">
    <location>
        <begin position="214"/>
        <end position="254"/>
    </location>
</feature>
<dbReference type="EMBL" id="CAJVPK010000746">
    <property type="protein sequence ID" value="CAG8545622.1"/>
    <property type="molecule type" value="Genomic_DNA"/>
</dbReference>
<keyword evidence="3 5" id="KW-0863">Zinc-finger</keyword>
<keyword evidence="2" id="KW-0479">Metal-binding</keyword>
<proteinExistence type="predicted"/>
<feature type="domain" description="UBA" evidence="7">
    <location>
        <begin position="152"/>
        <end position="192"/>
    </location>
</feature>
<dbReference type="PRINTS" id="PR00405">
    <property type="entry name" value="REVINTRACTNG"/>
</dbReference>
<feature type="compositionally biased region" description="Polar residues" evidence="6">
    <location>
        <begin position="268"/>
        <end position="285"/>
    </location>
</feature>
<evidence type="ECO:0000256" key="2">
    <source>
        <dbReference type="ARBA" id="ARBA00022723"/>
    </source>
</evidence>
<dbReference type="InterPro" id="IPR037278">
    <property type="entry name" value="ARFGAP/RecO"/>
</dbReference>
<dbReference type="CDD" id="cd08204">
    <property type="entry name" value="ArfGap"/>
    <property type="match status" value="1"/>
</dbReference>
<dbReference type="AlphaFoldDB" id="A0A9N9AZC5"/>
<feature type="region of interest" description="Disordered" evidence="6">
    <location>
        <begin position="259"/>
        <end position="286"/>
    </location>
</feature>
<dbReference type="SMART" id="SM00105">
    <property type="entry name" value="ArfGap"/>
    <property type="match status" value="1"/>
</dbReference>
<evidence type="ECO:0000313" key="10">
    <source>
        <dbReference type="Proteomes" id="UP000789706"/>
    </source>
</evidence>
<dbReference type="Pfam" id="PF01412">
    <property type="entry name" value="ArfGap"/>
    <property type="match status" value="1"/>
</dbReference>
<organism evidence="9 10">
    <name type="scientific">Diversispora eburnea</name>
    <dbReference type="NCBI Taxonomy" id="1213867"/>
    <lineage>
        <taxon>Eukaryota</taxon>
        <taxon>Fungi</taxon>
        <taxon>Fungi incertae sedis</taxon>
        <taxon>Mucoromycota</taxon>
        <taxon>Glomeromycotina</taxon>
        <taxon>Glomeromycetes</taxon>
        <taxon>Diversisporales</taxon>
        <taxon>Diversisporaceae</taxon>
        <taxon>Diversispora</taxon>
    </lineage>
</organism>
<evidence type="ECO:0000256" key="5">
    <source>
        <dbReference type="PROSITE-ProRule" id="PRU00288"/>
    </source>
</evidence>
<dbReference type="GO" id="GO:0005096">
    <property type="term" value="F:GTPase activator activity"/>
    <property type="evidence" value="ECO:0007669"/>
    <property type="project" value="UniProtKB-KW"/>
</dbReference>
<dbReference type="Pfam" id="PF24932">
    <property type="entry name" value="UBA_NBR1_C"/>
    <property type="match status" value="1"/>
</dbReference>
<name>A0A9N9AZC5_9GLOM</name>
<dbReference type="InterPro" id="IPR038508">
    <property type="entry name" value="ArfGAP_dom_sf"/>
</dbReference>
<dbReference type="InterPro" id="IPR056893">
    <property type="entry name" value="UBA_Nbr1_C"/>
</dbReference>
<dbReference type="PANTHER" id="PTHR45705:SF1">
    <property type="entry name" value="FI20236P1"/>
    <property type="match status" value="1"/>
</dbReference>
<dbReference type="PANTHER" id="PTHR45705">
    <property type="entry name" value="FI20236P1"/>
    <property type="match status" value="1"/>
</dbReference>
<dbReference type="PROSITE" id="PS50030">
    <property type="entry name" value="UBA"/>
    <property type="match status" value="2"/>
</dbReference>
<evidence type="ECO:0000313" key="9">
    <source>
        <dbReference type="EMBL" id="CAG8545622.1"/>
    </source>
</evidence>
<evidence type="ECO:0000256" key="1">
    <source>
        <dbReference type="ARBA" id="ARBA00022468"/>
    </source>
</evidence>
<keyword evidence="4" id="KW-0862">Zinc</keyword>
<dbReference type="PROSITE" id="PS50115">
    <property type="entry name" value="ARFGAP"/>
    <property type="match status" value="1"/>
</dbReference>
<sequence length="415" mass="46550">MDRAKKVVNEKHENILYELSKQPGNDTCADCGAKGPRWASYNLGIFLCIRCCGFHRKMGTHISKVKSITLDSWTSEQIESMRQWGNLKANAKWNPRPELHPITLSASDGEIERYIRNKYERRAFQSTPKSKPNASITVKQTENSTKGSDRGNYDHTLRQLKEMGFTDMSRNREVLNTTNGDLHAAVEILCRLPGGNNSKLNSNTSSNNTSSNISNDEKLIHLRKLGYLDDLKNRDALQRTGGNLKVAITLLSESKSSASNDDDILRLSSPNNSHNSHQTRTSGQKDLSDIFFGETTQESTNLQQQQQKAKFDKNAIMSLYNAPQQSITVNNNMNMHSQFVTLGSGIVGMNSMGTLNSHPLNNMNNMNNAQLTFSNTTSMMPNVKMEQQKMMFGLQHTDNYSNGQQNKGFQQSSLL</sequence>
<keyword evidence="1" id="KW-0343">GTPase activation</keyword>
<reference evidence="9" key="1">
    <citation type="submission" date="2021-06" db="EMBL/GenBank/DDBJ databases">
        <authorList>
            <person name="Kallberg Y."/>
            <person name="Tangrot J."/>
            <person name="Rosling A."/>
        </authorList>
    </citation>
    <scope>NUCLEOTIDE SEQUENCE</scope>
    <source>
        <strain evidence="9">AZ414A</strain>
    </source>
</reference>
<evidence type="ECO:0000259" key="8">
    <source>
        <dbReference type="PROSITE" id="PS50115"/>
    </source>
</evidence>
<dbReference type="InterPro" id="IPR015940">
    <property type="entry name" value="UBA"/>
</dbReference>
<feature type="region of interest" description="Disordered" evidence="6">
    <location>
        <begin position="124"/>
        <end position="153"/>
    </location>
</feature>
<accession>A0A9N9AZC5</accession>
<dbReference type="SUPFAM" id="SSF57863">
    <property type="entry name" value="ArfGap/RecO-like zinc finger"/>
    <property type="match status" value="1"/>
</dbReference>
<evidence type="ECO:0000259" key="7">
    <source>
        <dbReference type="PROSITE" id="PS50030"/>
    </source>
</evidence>
<protein>
    <submittedName>
        <fullName evidence="9">2103_t:CDS:1</fullName>
    </submittedName>
</protein>
<dbReference type="Proteomes" id="UP000789706">
    <property type="component" value="Unassembled WGS sequence"/>
</dbReference>
<evidence type="ECO:0000256" key="4">
    <source>
        <dbReference type="ARBA" id="ARBA00022833"/>
    </source>
</evidence>
<dbReference type="SMART" id="SM00165">
    <property type="entry name" value="UBA"/>
    <property type="match status" value="2"/>
</dbReference>
<dbReference type="Gene3D" id="1.10.8.10">
    <property type="entry name" value="DNA helicase RuvA subunit, C-terminal domain"/>
    <property type="match status" value="2"/>
</dbReference>
<dbReference type="FunFam" id="1.10.220.150:FF:000009">
    <property type="entry name" value="stromal membrane-associated protein 1 isoform X1"/>
    <property type="match status" value="1"/>
</dbReference>
<dbReference type="InterPro" id="IPR001164">
    <property type="entry name" value="ArfGAP_dom"/>
</dbReference>
<dbReference type="OrthoDB" id="10266696at2759"/>
<dbReference type="InterPro" id="IPR051718">
    <property type="entry name" value="ARF_GTPase-activating"/>
</dbReference>
<keyword evidence="10" id="KW-1185">Reference proteome</keyword>
<dbReference type="SUPFAM" id="SSF46934">
    <property type="entry name" value="UBA-like"/>
    <property type="match status" value="2"/>
</dbReference>
<evidence type="ECO:0000256" key="6">
    <source>
        <dbReference type="SAM" id="MobiDB-lite"/>
    </source>
</evidence>
<evidence type="ECO:0000256" key="3">
    <source>
        <dbReference type="ARBA" id="ARBA00022771"/>
    </source>
</evidence>
<dbReference type="Gene3D" id="1.10.220.150">
    <property type="entry name" value="Arf GTPase activating protein"/>
    <property type="match status" value="1"/>
</dbReference>
<gene>
    <name evidence="9" type="ORF">DEBURN_LOCUS6840</name>
</gene>
<comment type="caution">
    <text evidence="9">The sequence shown here is derived from an EMBL/GenBank/DDBJ whole genome shotgun (WGS) entry which is preliminary data.</text>
</comment>